<comment type="catalytic activity">
    <reaction evidence="1">
        <text>3',3'-c-di-GMP + H2O = 5'-phosphoguanylyl(3'-&gt;5')guanosine + H(+)</text>
        <dbReference type="Rhea" id="RHEA:24902"/>
        <dbReference type="ChEBI" id="CHEBI:15377"/>
        <dbReference type="ChEBI" id="CHEBI:15378"/>
        <dbReference type="ChEBI" id="CHEBI:58754"/>
        <dbReference type="ChEBI" id="CHEBI:58805"/>
        <dbReference type="EC" id="3.1.4.52"/>
    </reaction>
    <physiologicalReaction direction="left-to-right" evidence="1">
        <dbReference type="Rhea" id="RHEA:24903"/>
    </physiologicalReaction>
</comment>
<feature type="domain" description="GGDEF" evidence="4">
    <location>
        <begin position="402"/>
        <end position="535"/>
    </location>
</feature>
<feature type="transmembrane region" description="Helical" evidence="2">
    <location>
        <begin position="16"/>
        <end position="35"/>
    </location>
</feature>
<dbReference type="Pfam" id="PF12860">
    <property type="entry name" value="PAS_7"/>
    <property type="match status" value="1"/>
</dbReference>
<feature type="transmembrane region" description="Helical" evidence="2">
    <location>
        <begin position="47"/>
        <end position="72"/>
    </location>
</feature>
<dbReference type="NCBIfam" id="TIGR00254">
    <property type="entry name" value="GGDEF"/>
    <property type="match status" value="1"/>
</dbReference>
<dbReference type="Proteomes" id="UP000183174">
    <property type="component" value="Unassembled WGS sequence"/>
</dbReference>
<feature type="transmembrane region" description="Helical" evidence="2">
    <location>
        <begin position="84"/>
        <end position="103"/>
    </location>
</feature>
<evidence type="ECO:0000259" key="3">
    <source>
        <dbReference type="PROSITE" id="PS50883"/>
    </source>
</evidence>
<dbReference type="Gene3D" id="3.20.20.450">
    <property type="entry name" value="EAL domain"/>
    <property type="match status" value="1"/>
</dbReference>
<feature type="transmembrane region" description="Helical" evidence="2">
    <location>
        <begin position="177"/>
        <end position="198"/>
    </location>
</feature>
<evidence type="ECO:0000256" key="2">
    <source>
        <dbReference type="PROSITE-ProRule" id="PRU00244"/>
    </source>
</evidence>
<dbReference type="FunFam" id="3.30.70.270:FF:000001">
    <property type="entry name" value="Diguanylate cyclase domain protein"/>
    <property type="match status" value="1"/>
</dbReference>
<keyword evidence="2" id="KW-1133">Transmembrane helix</keyword>
<dbReference type="CDD" id="cd00130">
    <property type="entry name" value="PAS"/>
    <property type="match status" value="1"/>
</dbReference>
<dbReference type="PANTHER" id="PTHR44757">
    <property type="entry name" value="DIGUANYLATE CYCLASE DGCP"/>
    <property type="match status" value="1"/>
</dbReference>
<feature type="domain" description="MHYT" evidence="5">
    <location>
        <begin position="12"/>
        <end position="199"/>
    </location>
</feature>
<dbReference type="SMART" id="SM00052">
    <property type="entry name" value="EAL"/>
    <property type="match status" value="1"/>
</dbReference>
<dbReference type="InterPro" id="IPR035965">
    <property type="entry name" value="PAS-like_dom_sf"/>
</dbReference>
<dbReference type="InterPro" id="IPR000014">
    <property type="entry name" value="PAS"/>
</dbReference>
<gene>
    <name evidence="6" type="ORF">GA0061099_101219</name>
</gene>
<dbReference type="CDD" id="cd01949">
    <property type="entry name" value="GGDEF"/>
    <property type="match status" value="1"/>
</dbReference>
<dbReference type="Gene3D" id="3.30.450.20">
    <property type="entry name" value="PAS domain"/>
    <property type="match status" value="1"/>
</dbReference>
<dbReference type="PROSITE" id="PS50924">
    <property type="entry name" value="MHYT"/>
    <property type="match status" value="1"/>
</dbReference>
<dbReference type="Pfam" id="PF00990">
    <property type="entry name" value="GGDEF"/>
    <property type="match status" value="1"/>
</dbReference>
<dbReference type="Pfam" id="PF03707">
    <property type="entry name" value="MHYT"/>
    <property type="match status" value="2"/>
</dbReference>
<dbReference type="RefSeq" id="WP_036030191.1">
    <property type="nucleotide sequence ID" value="NZ_FMAE01000012.1"/>
</dbReference>
<dbReference type="SUPFAM" id="SSF141868">
    <property type="entry name" value="EAL domain-like"/>
    <property type="match status" value="1"/>
</dbReference>
<evidence type="ECO:0000256" key="1">
    <source>
        <dbReference type="ARBA" id="ARBA00051114"/>
    </source>
</evidence>
<dbReference type="GO" id="GO:0016020">
    <property type="term" value="C:membrane"/>
    <property type="evidence" value="ECO:0007669"/>
    <property type="project" value="UniProtKB-UniRule"/>
</dbReference>
<proteinExistence type="predicted"/>
<protein>
    <submittedName>
        <fullName evidence="6">Diguanylate cyclase (GGDEF) domain-containing protein</fullName>
    </submittedName>
</protein>
<dbReference type="InterPro" id="IPR001633">
    <property type="entry name" value="EAL_dom"/>
</dbReference>
<feature type="transmembrane region" description="Helical" evidence="2">
    <location>
        <begin position="218"/>
        <end position="237"/>
    </location>
</feature>
<name>A0A1C3XCY1_9BRAD</name>
<dbReference type="InterPro" id="IPR052155">
    <property type="entry name" value="Biofilm_reg_signaling"/>
</dbReference>
<evidence type="ECO:0000259" key="4">
    <source>
        <dbReference type="PROSITE" id="PS50887"/>
    </source>
</evidence>
<dbReference type="InterPro" id="IPR043128">
    <property type="entry name" value="Rev_trsase/Diguanyl_cyclase"/>
</dbReference>
<dbReference type="Pfam" id="PF00563">
    <property type="entry name" value="EAL"/>
    <property type="match status" value="1"/>
</dbReference>
<dbReference type="PROSITE" id="PS50887">
    <property type="entry name" value="GGDEF"/>
    <property type="match status" value="1"/>
</dbReference>
<evidence type="ECO:0000259" key="5">
    <source>
        <dbReference type="PROSITE" id="PS50924"/>
    </source>
</evidence>
<organism evidence="6 7">
    <name type="scientific">Bradyrhizobium yuanmingense</name>
    <dbReference type="NCBI Taxonomy" id="108015"/>
    <lineage>
        <taxon>Bacteria</taxon>
        <taxon>Pseudomonadati</taxon>
        <taxon>Pseudomonadota</taxon>
        <taxon>Alphaproteobacteria</taxon>
        <taxon>Hyphomicrobiales</taxon>
        <taxon>Nitrobacteraceae</taxon>
        <taxon>Bradyrhizobium</taxon>
    </lineage>
</organism>
<dbReference type="InterPro" id="IPR035919">
    <property type="entry name" value="EAL_sf"/>
</dbReference>
<evidence type="ECO:0000313" key="6">
    <source>
        <dbReference type="EMBL" id="SCB50157.1"/>
    </source>
</evidence>
<dbReference type="InterPro" id="IPR005330">
    <property type="entry name" value="MHYT_dom"/>
</dbReference>
<accession>A0A1C3XCY1</accession>
<dbReference type="EMBL" id="FMAE01000012">
    <property type="protein sequence ID" value="SCB50157.1"/>
    <property type="molecule type" value="Genomic_DNA"/>
</dbReference>
<dbReference type="CDD" id="cd01948">
    <property type="entry name" value="EAL"/>
    <property type="match status" value="1"/>
</dbReference>
<evidence type="ECO:0000313" key="7">
    <source>
        <dbReference type="Proteomes" id="UP000183174"/>
    </source>
</evidence>
<dbReference type="PANTHER" id="PTHR44757:SF2">
    <property type="entry name" value="BIOFILM ARCHITECTURE MAINTENANCE PROTEIN MBAA"/>
    <property type="match status" value="1"/>
</dbReference>
<dbReference type="GO" id="GO:0071111">
    <property type="term" value="F:cyclic-guanylate-specific phosphodiesterase activity"/>
    <property type="evidence" value="ECO:0007669"/>
    <property type="project" value="UniProtKB-EC"/>
</dbReference>
<keyword evidence="2" id="KW-0472">Membrane</keyword>
<dbReference type="GO" id="GO:0071732">
    <property type="term" value="P:cellular response to nitric oxide"/>
    <property type="evidence" value="ECO:0007669"/>
    <property type="project" value="UniProtKB-ARBA"/>
</dbReference>
<sequence>MYQVLYCLTDEHDWRLVALGGAVCLLASAAAISLFQRARATHGAGRLAWIALDAAVSGCGIWATHFIAMLAYGPGSAGAYNIPVTILSLMLAISLTFVGLSIAVASSRPVWIVVGGAIVGLGVAAMHYTGMAALEMPARLDWIGSTVAASVLFGIVFAALALFVAARGDGIRHALSATALLTLAIVAHHFTAMGAVLLTPDPTIAISGLSVPPASLSFLTAGAAVAIIAIALVAALLDRRAKGELGRQQIVLDSALENMSQGLCMFDAEGKIILFNERYAAMLRRTDVPLAGRLLVDVLREEQAKGQWQGDADEFFARLVADAREGRTTTDVVNRFGRSIRVVNQPMQGGGWVATFEDITEWLEAQAKISHMARHDALTSLPNRVLFHEQLEQGLRQTKSGDQLAVLCLDLDHFKDINDSLGHPIGDALLKEVGRRLEATVGEQDTVARLGGDEFAVVQIGRSEEIAARSLAGRLVEVISAPYQIDDHQIVIGVSIGISLSPQDGSNPDELLKNADLALYRAKADGRGTYRFFETGMDARAQARRLLEMDLRAALQRDEFEVYYQPIREVASGRVVAFEALLRWNHPQRGLIAPISFIPLAEETGLIVQLGEFVLRSACADASTWPDDVDVAVNLSPVQFKSPNLIAAVTEALAISGLGARRLELEITESVLLQNSEATLTTLHELRAMGVRISLDDFGTGYSSLSYLRSFPFDKIKIDRSFVSELATREDSMAIIRAVTGLGRSLGIVTTAEGVENDAQLELLRREGCTQAQGYLFSKPRPASDVAIMLERPRLRASA</sequence>
<dbReference type="SMART" id="SM00267">
    <property type="entry name" value="GGDEF"/>
    <property type="match status" value="1"/>
</dbReference>
<reference evidence="6 7" key="1">
    <citation type="submission" date="2016-08" db="EMBL/GenBank/DDBJ databases">
        <authorList>
            <person name="Seilhamer J.J."/>
        </authorList>
    </citation>
    <scope>NUCLEOTIDE SEQUENCE [LARGE SCALE GENOMIC DNA]</scope>
    <source>
        <strain evidence="6 7">CCBAU 10071</strain>
    </source>
</reference>
<feature type="transmembrane region" description="Helical" evidence="2">
    <location>
        <begin position="142"/>
        <end position="165"/>
    </location>
</feature>
<dbReference type="InterPro" id="IPR029787">
    <property type="entry name" value="Nucleotide_cyclase"/>
</dbReference>
<feature type="domain" description="EAL" evidence="3">
    <location>
        <begin position="544"/>
        <end position="794"/>
    </location>
</feature>
<dbReference type="Gene3D" id="3.30.70.270">
    <property type="match status" value="1"/>
</dbReference>
<dbReference type="AlphaFoldDB" id="A0A1C3XCY1"/>
<dbReference type="SUPFAM" id="SSF55073">
    <property type="entry name" value="Nucleotide cyclase"/>
    <property type="match status" value="1"/>
</dbReference>
<dbReference type="PROSITE" id="PS50883">
    <property type="entry name" value="EAL"/>
    <property type="match status" value="1"/>
</dbReference>
<keyword evidence="2" id="KW-0812">Transmembrane</keyword>
<feature type="transmembrane region" description="Helical" evidence="2">
    <location>
        <begin position="110"/>
        <end position="130"/>
    </location>
</feature>
<dbReference type="SUPFAM" id="SSF55785">
    <property type="entry name" value="PYP-like sensor domain (PAS domain)"/>
    <property type="match status" value="1"/>
</dbReference>
<dbReference type="FunFam" id="3.20.20.450:FF:000001">
    <property type="entry name" value="Cyclic di-GMP phosphodiesterase yahA"/>
    <property type="match status" value="1"/>
</dbReference>
<dbReference type="InterPro" id="IPR000160">
    <property type="entry name" value="GGDEF_dom"/>
</dbReference>